<feature type="binding site" evidence="9">
    <location>
        <position position="172"/>
    </location>
    <ligand>
        <name>Zn(2+)</name>
        <dbReference type="ChEBI" id="CHEBI:29105"/>
    </ligand>
</feature>
<comment type="caution">
    <text evidence="11">The sequence shown here is derived from an EMBL/GenBank/DDBJ whole genome shotgun (WGS) entry which is preliminary data.</text>
</comment>
<keyword evidence="6 9" id="KW-0862">Zinc</keyword>
<dbReference type="SUPFAM" id="SSF53697">
    <property type="entry name" value="SIS domain"/>
    <property type="match status" value="1"/>
</dbReference>
<evidence type="ECO:0000256" key="4">
    <source>
        <dbReference type="ARBA" id="ARBA00022490"/>
    </source>
</evidence>
<dbReference type="HAMAP" id="MF_00067">
    <property type="entry name" value="GmhA"/>
    <property type="match status" value="1"/>
</dbReference>
<dbReference type="GO" id="GO:0008270">
    <property type="term" value="F:zinc ion binding"/>
    <property type="evidence" value="ECO:0007669"/>
    <property type="project" value="UniProtKB-UniRule"/>
</dbReference>
<evidence type="ECO:0000313" key="12">
    <source>
        <dbReference type="Proteomes" id="UP000033986"/>
    </source>
</evidence>
<evidence type="ECO:0000256" key="6">
    <source>
        <dbReference type="ARBA" id="ARBA00022833"/>
    </source>
</evidence>
<dbReference type="CDD" id="cd05006">
    <property type="entry name" value="SIS_GmhA"/>
    <property type="match status" value="1"/>
</dbReference>
<sequence>MQNQALVKYIQESITLREKIVSDRKFISHISKTIKVLKNCFNNGSKLLIAGNGGSAADSQHFAAEIVGRYKKERRGYPAIALTTDTSILTAWGNDYDFESVFSRQIESLGQQGDIFLGISTSGNSKNVILAVKKAKEMGMITIGLLGNNGGNLKDLVDMSIIVPSTNTARIQEVHITIIHILCEEIEHEL</sequence>
<feature type="binding site" evidence="9">
    <location>
        <begin position="120"/>
        <end position="122"/>
    </location>
    <ligand>
        <name>substrate</name>
    </ligand>
</feature>
<dbReference type="GO" id="GO:0008968">
    <property type="term" value="F:D-sedoheptulose 7-phosphate isomerase activity"/>
    <property type="evidence" value="ECO:0007669"/>
    <property type="project" value="UniProtKB-UniRule"/>
</dbReference>
<comment type="similarity">
    <text evidence="3 9">Belongs to the SIS family. GmhA subfamily.</text>
</comment>
<feature type="binding site" evidence="9">
    <location>
        <begin position="94"/>
        <end position="95"/>
    </location>
    <ligand>
        <name>substrate</name>
    </ligand>
</feature>
<feature type="domain" description="SIS" evidence="10">
    <location>
        <begin position="37"/>
        <end position="190"/>
    </location>
</feature>
<dbReference type="GO" id="GO:0005975">
    <property type="term" value="P:carbohydrate metabolic process"/>
    <property type="evidence" value="ECO:0007669"/>
    <property type="project" value="UniProtKB-UniRule"/>
</dbReference>
<dbReference type="GO" id="GO:2001061">
    <property type="term" value="P:D-glycero-D-manno-heptose 7-phosphate biosynthetic process"/>
    <property type="evidence" value="ECO:0007669"/>
    <property type="project" value="UniProtKB-UniPathway"/>
</dbReference>
<dbReference type="NCBIfam" id="TIGR00441">
    <property type="entry name" value="gmhA"/>
    <property type="match status" value="1"/>
</dbReference>
<feature type="binding site" evidence="9">
    <location>
        <position position="125"/>
    </location>
    <ligand>
        <name>substrate</name>
    </ligand>
</feature>
<evidence type="ECO:0000256" key="1">
    <source>
        <dbReference type="ARBA" id="ARBA00000348"/>
    </source>
</evidence>
<keyword evidence="8 9" id="KW-0119">Carbohydrate metabolism</keyword>
<dbReference type="InterPro" id="IPR050099">
    <property type="entry name" value="SIS_GmhA/DiaA_subfam"/>
</dbReference>
<protein>
    <recommendedName>
        <fullName evidence="9">Phosphoheptose isomerase</fullName>
        <ecNumber evidence="9">5.3.1.28</ecNumber>
    </recommendedName>
    <alternativeName>
        <fullName evidence="9">Sedoheptulose 7-phosphate isomerase</fullName>
    </alternativeName>
</protein>
<feature type="binding site" evidence="9">
    <location>
        <position position="65"/>
    </location>
    <ligand>
        <name>Zn(2+)</name>
        <dbReference type="ChEBI" id="CHEBI:29105"/>
    </ligand>
</feature>
<dbReference type="InterPro" id="IPR046348">
    <property type="entry name" value="SIS_dom_sf"/>
</dbReference>
<evidence type="ECO:0000256" key="2">
    <source>
        <dbReference type="ARBA" id="ARBA00004496"/>
    </source>
</evidence>
<dbReference type="Proteomes" id="UP000033986">
    <property type="component" value="Unassembled WGS sequence"/>
</dbReference>
<dbReference type="InterPro" id="IPR035461">
    <property type="entry name" value="GmhA/DiaA"/>
</dbReference>
<accession>A0A0G1BEK1</accession>
<evidence type="ECO:0000313" key="11">
    <source>
        <dbReference type="EMBL" id="KKS44796.1"/>
    </source>
</evidence>
<comment type="pathway">
    <text evidence="9">Carbohydrate biosynthesis; D-glycero-D-manno-heptose 7-phosphate biosynthesis; D-glycero-alpha-D-manno-heptose 7-phosphate and D-glycero-beta-D-manno-heptose 7-phosphate from sedoheptulose 7-phosphate: step 1/1.</text>
</comment>
<comment type="catalytic activity">
    <reaction evidence="1 9">
        <text>2 D-sedoheptulose 7-phosphate = D-glycero-alpha-D-manno-heptose 7-phosphate + D-glycero-beta-D-manno-heptose 7-phosphate</text>
        <dbReference type="Rhea" id="RHEA:27489"/>
        <dbReference type="ChEBI" id="CHEBI:57483"/>
        <dbReference type="ChEBI" id="CHEBI:60203"/>
        <dbReference type="ChEBI" id="CHEBI:60204"/>
        <dbReference type="EC" id="5.3.1.28"/>
    </reaction>
</comment>
<dbReference type="EMBL" id="LCDB01000003">
    <property type="protein sequence ID" value="KKS44796.1"/>
    <property type="molecule type" value="Genomic_DNA"/>
</dbReference>
<feature type="binding site" evidence="9">
    <location>
        <position position="65"/>
    </location>
    <ligand>
        <name>substrate</name>
    </ligand>
</feature>
<evidence type="ECO:0000256" key="7">
    <source>
        <dbReference type="ARBA" id="ARBA00023235"/>
    </source>
</evidence>
<dbReference type="UniPathway" id="UPA00041">
    <property type="reaction ID" value="UER00436"/>
</dbReference>
<reference evidence="11 12" key="1">
    <citation type="journal article" date="2015" name="Nature">
        <title>rRNA introns, odd ribosomes, and small enigmatic genomes across a large radiation of phyla.</title>
        <authorList>
            <person name="Brown C.T."/>
            <person name="Hug L.A."/>
            <person name="Thomas B.C."/>
            <person name="Sharon I."/>
            <person name="Castelle C.J."/>
            <person name="Singh A."/>
            <person name="Wilkins M.J."/>
            <person name="Williams K.H."/>
            <person name="Banfield J.F."/>
        </authorList>
    </citation>
    <scope>NUCLEOTIDE SEQUENCE [LARGE SCALE GENOMIC DNA]</scope>
</reference>
<dbReference type="InterPro" id="IPR004515">
    <property type="entry name" value="Phosphoheptose_Isoase"/>
</dbReference>
<organism evidence="11 12">
    <name type="scientific">Candidatus Azambacteria bacterium GW2011_GWB1_42_17</name>
    <dbReference type="NCBI Taxonomy" id="1618615"/>
    <lineage>
        <taxon>Bacteria</taxon>
        <taxon>Candidatus Azamiibacteriota</taxon>
    </lineage>
</organism>
<dbReference type="GO" id="GO:0005737">
    <property type="term" value="C:cytoplasm"/>
    <property type="evidence" value="ECO:0007669"/>
    <property type="project" value="UniProtKB-SubCell"/>
</dbReference>
<evidence type="ECO:0000256" key="3">
    <source>
        <dbReference type="ARBA" id="ARBA00009894"/>
    </source>
</evidence>
<dbReference type="InterPro" id="IPR001347">
    <property type="entry name" value="SIS_dom"/>
</dbReference>
<feature type="binding site" evidence="9">
    <location>
        <position position="61"/>
    </location>
    <ligand>
        <name>Zn(2+)</name>
        <dbReference type="ChEBI" id="CHEBI:29105"/>
    </ligand>
</feature>
<dbReference type="AlphaFoldDB" id="A0A0G1BEK1"/>
<keyword evidence="4 9" id="KW-0963">Cytoplasm</keyword>
<keyword evidence="5 9" id="KW-0479">Metal-binding</keyword>
<feature type="binding site" evidence="9">
    <location>
        <position position="172"/>
    </location>
    <ligand>
        <name>substrate</name>
    </ligand>
</feature>
<evidence type="ECO:0000256" key="8">
    <source>
        <dbReference type="ARBA" id="ARBA00023277"/>
    </source>
</evidence>
<name>A0A0G1BEK1_9BACT</name>
<feature type="binding site" evidence="9">
    <location>
        <position position="180"/>
    </location>
    <ligand>
        <name>Zn(2+)</name>
        <dbReference type="ChEBI" id="CHEBI:29105"/>
    </ligand>
</feature>
<keyword evidence="7 9" id="KW-0413">Isomerase</keyword>
<proteinExistence type="inferred from homology"/>
<comment type="function">
    <text evidence="9">Catalyzes the isomerization of sedoheptulose 7-phosphate in D-glycero-D-manno-heptose 7-phosphate.</text>
</comment>
<gene>
    <name evidence="9" type="primary">gmhA</name>
    <name evidence="11" type="ORF">UV07_C0003G0031</name>
</gene>
<comment type="miscellaneous">
    <text evidence="9">The reaction produces a racemic mixture of D-glycero-alpha-D-manno-heptose 7-phosphate and D-glycero-beta-D-manno-heptose 7-phosphate.</text>
</comment>
<evidence type="ECO:0000256" key="9">
    <source>
        <dbReference type="HAMAP-Rule" id="MF_00067"/>
    </source>
</evidence>
<dbReference type="Gene3D" id="3.40.50.10490">
    <property type="entry name" value="Glucose-6-phosphate isomerase like protein, domain 1"/>
    <property type="match status" value="1"/>
</dbReference>
<evidence type="ECO:0000259" key="10">
    <source>
        <dbReference type="PROSITE" id="PS51464"/>
    </source>
</evidence>
<dbReference type="PANTHER" id="PTHR30390:SF6">
    <property type="entry name" value="DNAA INITIATOR-ASSOCIATING PROTEIN DIAA"/>
    <property type="match status" value="1"/>
</dbReference>
<dbReference type="Pfam" id="PF13580">
    <property type="entry name" value="SIS_2"/>
    <property type="match status" value="1"/>
</dbReference>
<dbReference type="PATRIC" id="fig|1618615.3.peg.110"/>
<comment type="cofactor">
    <cofactor evidence="9">
        <name>Zn(2+)</name>
        <dbReference type="ChEBI" id="CHEBI:29105"/>
    </cofactor>
    <text evidence="9">Binds 1 zinc ion per subunit.</text>
</comment>
<feature type="binding site" evidence="9">
    <location>
        <begin position="52"/>
        <end position="54"/>
    </location>
    <ligand>
        <name>substrate</name>
    </ligand>
</feature>
<dbReference type="PANTHER" id="PTHR30390">
    <property type="entry name" value="SEDOHEPTULOSE 7-PHOSPHATE ISOMERASE / DNAA INITIATOR-ASSOCIATING FACTOR FOR REPLICATION INITIATION"/>
    <property type="match status" value="1"/>
</dbReference>
<dbReference type="PROSITE" id="PS51464">
    <property type="entry name" value="SIS"/>
    <property type="match status" value="1"/>
</dbReference>
<evidence type="ECO:0000256" key="5">
    <source>
        <dbReference type="ARBA" id="ARBA00022723"/>
    </source>
</evidence>
<dbReference type="EC" id="5.3.1.28" evidence="9"/>
<comment type="subcellular location">
    <subcellularLocation>
        <location evidence="2 9">Cytoplasm</location>
    </subcellularLocation>
</comment>
<dbReference type="GO" id="GO:0097367">
    <property type="term" value="F:carbohydrate derivative binding"/>
    <property type="evidence" value="ECO:0007669"/>
    <property type="project" value="InterPro"/>
</dbReference>